<dbReference type="AlphaFoldDB" id="A0AAE1P6A4"/>
<dbReference type="Proteomes" id="UP001292094">
    <property type="component" value="Unassembled WGS sequence"/>
</dbReference>
<reference evidence="1" key="1">
    <citation type="submission" date="2023-11" db="EMBL/GenBank/DDBJ databases">
        <title>Genome assemblies of two species of porcelain crab, Petrolisthes cinctipes and Petrolisthes manimaculis (Anomura: Porcellanidae).</title>
        <authorList>
            <person name="Angst P."/>
        </authorList>
    </citation>
    <scope>NUCLEOTIDE SEQUENCE</scope>
    <source>
        <strain evidence="1">PB745_02</strain>
        <tissue evidence="1">Gill</tissue>
    </source>
</reference>
<comment type="caution">
    <text evidence="1">The sequence shown here is derived from an EMBL/GenBank/DDBJ whole genome shotgun (WGS) entry which is preliminary data.</text>
</comment>
<dbReference type="EMBL" id="JAWZYT010002861">
    <property type="protein sequence ID" value="KAK4301540.1"/>
    <property type="molecule type" value="Genomic_DNA"/>
</dbReference>
<evidence type="ECO:0000313" key="1">
    <source>
        <dbReference type="EMBL" id="KAK4301540.1"/>
    </source>
</evidence>
<keyword evidence="2" id="KW-1185">Reference proteome</keyword>
<organism evidence="1 2">
    <name type="scientific">Petrolisthes manimaculis</name>
    <dbReference type="NCBI Taxonomy" id="1843537"/>
    <lineage>
        <taxon>Eukaryota</taxon>
        <taxon>Metazoa</taxon>
        <taxon>Ecdysozoa</taxon>
        <taxon>Arthropoda</taxon>
        <taxon>Crustacea</taxon>
        <taxon>Multicrustacea</taxon>
        <taxon>Malacostraca</taxon>
        <taxon>Eumalacostraca</taxon>
        <taxon>Eucarida</taxon>
        <taxon>Decapoda</taxon>
        <taxon>Pleocyemata</taxon>
        <taxon>Anomura</taxon>
        <taxon>Galatheoidea</taxon>
        <taxon>Porcellanidae</taxon>
        <taxon>Petrolisthes</taxon>
    </lineage>
</organism>
<evidence type="ECO:0000313" key="2">
    <source>
        <dbReference type="Proteomes" id="UP001292094"/>
    </source>
</evidence>
<proteinExistence type="predicted"/>
<protein>
    <submittedName>
        <fullName evidence="1">Uncharacterized protein</fullName>
    </submittedName>
</protein>
<name>A0AAE1P6A4_9EUCA</name>
<accession>A0AAE1P6A4</accession>
<gene>
    <name evidence="1" type="ORF">Pmani_026318</name>
</gene>
<sequence>MDFEILFLNSSERTIRTGKGPFPSMSSNMLPEVGGNTGAVGTRRTLVYLASAARTLPGSWTPLCSLTAYLLRIARLTHTATLHFH</sequence>